<dbReference type="InterPro" id="IPR010093">
    <property type="entry name" value="SinI_DNA-bd"/>
</dbReference>
<dbReference type="Gene3D" id="1.10.1660.10">
    <property type="match status" value="1"/>
</dbReference>
<comment type="caution">
    <text evidence="2">The sequence shown here is derived from an EMBL/GenBank/DDBJ whole genome shotgun (WGS) entry which is preliminary data.</text>
</comment>
<organism evidence="2 3">
    <name type="scientific">Vagococcus entomophilus</name>
    <dbReference type="NCBI Taxonomy" id="1160095"/>
    <lineage>
        <taxon>Bacteria</taxon>
        <taxon>Bacillati</taxon>
        <taxon>Bacillota</taxon>
        <taxon>Bacilli</taxon>
        <taxon>Lactobacillales</taxon>
        <taxon>Enterococcaceae</taxon>
        <taxon>Vagococcus</taxon>
    </lineage>
</organism>
<evidence type="ECO:0000259" key="1">
    <source>
        <dbReference type="Pfam" id="PF12728"/>
    </source>
</evidence>
<sequence length="145" mass="16862">MSDFLTVTEIANELGVTTRTIRNYISEGKLKGSKVGGQWRFLKSELYKFVGDIDSFDTQELINTIDNEFRGLLVINIPIITLEKMDTLKEKIIKQYNNVYEGSERKLSYQLKSSKNAQIIIQGNYDYLLSFGNWIFKKIELYELN</sequence>
<dbReference type="RefSeq" id="WP_126825297.1">
    <property type="nucleotide sequence ID" value="NZ_JBHLWU010000002.1"/>
</dbReference>
<protein>
    <recommendedName>
        <fullName evidence="1">Helix-turn-helix domain-containing protein</fullName>
    </recommendedName>
</protein>
<dbReference type="Pfam" id="PF12728">
    <property type="entry name" value="HTH_17"/>
    <property type="match status" value="1"/>
</dbReference>
<dbReference type="Proteomes" id="UP000288669">
    <property type="component" value="Unassembled WGS sequence"/>
</dbReference>
<evidence type="ECO:0000313" key="3">
    <source>
        <dbReference type="Proteomes" id="UP000288669"/>
    </source>
</evidence>
<keyword evidence="3" id="KW-1185">Reference proteome</keyword>
<dbReference type="InterPro" id="IPR009061">
    <property type="entry name" value="DNA-bd_dom_put_sf"/>
</dbReference>
<dbReference type="EMBL" id="NGJZ01000002">
    <property type="protein sequence ID" value="RSU07327.1"/>
    <property type="molecule type" value="Genomic_DNA"/>
</dbReference>
<reference evidence="2 3" key="1">
    <citation type="submission" date="2017-05" db="EMBL/GenBank/DDBJ databases">
        <title>Vagococcus spp. assemblies.</title>
        <authorList>
            <person name="Gulvik C.A."/>
        </authorList>
    </citation>
    <scope>NUCLEOTIDE SEQUENCE [LARGE SCALE GENOMIC DNA]</scope>
    <source>
        <strain evidence="2 3">DSM 24756</strain>
    </source>
</reference>
<feature type="domain" description="Helix-turn-helix" evidence="1">
    <location>
        <begin position="4"/>
        <end position="47"/>
    </location>
</feature>
<name>A0A430AHS8_9ENTE</name>
<dbReference type="GO" id="GO:0003677">
    <property type="term" value="F:DNA binding"/>
    <property type="evidence" value="ECO:0007669"/>
    <property type="project" value="InterPro"/>
</dbReference>
<accession>A0A430AHS8</accession>
<gene>
    <name evidence="2" type="ORF">CBF30_08740</name>
</gene>
<dbReference type="AlphaFoldDB" id="A0A430AHS8"/>
<dbReference type="SUPFAM" id="SSF46955">
    <property type="entry name" value="Putative DNA-binding domain"/>
    <property type="match status" value="1"/>
</dbReference>
<proteinExistence type="predicted"/>
<evidence type="ECO:0000313" key="2">
    <source>
        <dbReference type="EMBL" id="RSU07327.1"/>
    </source>
</evidence>
<dbReference type="NCBIfam" id="TIGR01764">
    <property type="entry name" value="excise"/>
    <property type="match status" value="1"/>
</dbReference>
<dbReference type="InterPro" id="IPR041657">
    <property type="entry name" value="HTH_17"/>
</dbReference>
<dbReference type="OrthoDB" id="515428at2"/>